<dbReference type="RefSeq" id="WP_209359930.1">
    <property type="nucleotide sequence ID" value="NZ_JAGISH010000002.1"/>
</dbReference>
<sequence length="308" mass="32262">MQDPQPEFQPQVGVAEVLEPGLRRVLAPNASPMTFRGTNTYLLGDGKDVAVIDPGPLDASHLDAILAALGPGQQVSHVLVTHSHLDHSPLASVLAARTGARVHGFGASETGRSTLMQVLAQTADLGGGEGVDQKFSPDVALSDGEQVGGDGWQLVVHHTPGHMANHLAFAWGDVLFSGDLVMGWATSLVSPPDGDLTAFMGSLRHLRGRGWRRFHAGHGAPVEEPEARLTELLAHREGREASILTALGDGPSDAQALAERIYTGTPPALMGAAARNVLAHLIDLTARNLVAPCGELSAEAIFQRSGEG</sequence>
<dbReference type="Proteomes" id="UP000675940">
    <property type="component" value="Unassembled WGS sequence"/>
</dbReference>
<evidence type="ECO:0000259" key="1">
    <source>
        <dbReference type="SMART" id="SM00849"/>
    </source>
</evidence>
<dbReference type="InterPro" id="IPR041516">
    <property type="entry name" value="LACTB2_WH"/>
</dbReference>
<reference evidence="2" key="1">
    <citation type="submission" date="2021-03" db="EMBL/GenBank/DDBJ databases">
        <title>Sagittula salina sp. nov. strain M10.9X isolated from the marine waste.</title>
        <authorList>
            <person name="Satari L."/>
            <person name="Molina-Menor E."/>
            <person name="Vidal-Verdu A."/>
            <person name="Pascual J."/>
            <person name="Pereto J."/>
            <person name="Porcar M."/>
        </authorList>
    </citation>
    <scope>NUCLEOTIDE SEQUENCE</scope>
    <source>
        <strain evidence="2">M10.9X</strain>
    </source>
</reference>
<dbReference type="SMART" id="SM00849">
    <property type="entry name" value="Lactamase_B"/>
    <property type="match status" value="1"/>
</dbReference>
<organism evidence="2 3">
    <name type="scientific">Sagittula salina</name>
    <dbReference type="NCBI Taxonomy" id="2820268"/>
    <lineage>
        <taxon>Bacteria</taxon>
        <taxon>Pseudomonadati</taxon>
        <taxon>Pseudomonadota</taxon>
        <taxon>Alphaproteobacteria</taxon>
        <taxon>Rhodobacterales</taxon>
        <taxon>Roseobacteraceae</taxon>
        <taxon>Sagittula</taxon>
    </lineage>
</organism>
<feature type="domain" description="Metallo-beta-lactamase" evidence="1">
    <location>
        <begin position="37"/>
        <end position="218"/>
    </location>
</feature>
<dbReference type="EMBL" id="JAGISH010000002">
    <property type="protein sequence ID" value="MBP0482092.1"/>
    <property type="molecule type" value="Genomic_DNA"/>
</dbReference>
<dbReference type="InterPro" id="IPR050662">
    <property type="entry name" value="Sec-metab_biosynth-thioest"/>
</dbReference>
<dbReference type="InterPro" id="IPR036388">
    <property type="entry name" value="WH-like_DNA-bd_sf"/>
</dbReference>
<comment type="caution">
    <text evidence="2">The sequence shown here is derived from an EMBL/GenBank/DDBJ whole genome shotgun (WGS) entry which is preliminary data.</text>
</comment>
<dbReference type="Pfam" id="PF17778">
    <property type="entry name" value="WHD_BLACT"/>
    <property type="match status" value="1"/>
</dbReference>
<dbReference type="CDD" id="cd16278">
    <property type="entry name" value="metallo-hydrolase-like_MBL-fold"/>
    <property type="match status" value="1"/>
</dbReference>
<name>A0A940MNM9_9RHOB</name>
<gene>
    <name evidence="2" type="ORF">J5474_06250</name>
</gene>
<proteinExistence type="predicted"/>
<dbReference type="Gene3D" id="1.10.10.10">
    <property type="entry name" value="Winged helix-like DNA-binding domain superfamily/Winged helix DNA-binding domain"/>
    <property type="match status" value="1"/>
</dbReference>
<dbReference type="SUPFAM" id="SSF56281">
    <property type="entry name" value="Metallo-hydrolase/oxidoreductase"/>
    <property type="match status" value="1"/>
</dbReference>
<dbReference type="PANTHER" id="PTHR23131:SF0">
    <property type="entry name" value="ENDORIBONUCLEASE LACTB2"/>
    <property type="match status" value="1"/>
</dbReference>
<protein>
    <submittedName>
        <fullName evidence="2">MBL fold metallo-hydrolase</fullName>
    </submittedName>
</protein>
<accession>A0A940MNM9</accession>
<dbReference type="InterPro" id="IPR036866">
    <property type="entry name" value="RibonucZ/Hydroxyglut_hydro"/>
</dbReference>
<dbReference type="Pfam" id="PF00753">
    <property type="entry name" value="Lactamase_B"/>
    <property type="match status" value="1"/>
</dbReference>
<evidence type="ECO:0000313" key="3">
    <source>
        <dbReference type="Proteomes" id="UP000675940"/>
    </source>
</evidence>
<keyword evidence="3" id="KW-1185">Reference proteome</keyword>
<dbReference type="Gene3D" id="3.60.15.10">
    <property type="entry name" value="Ribonuclease Z/Hydroxyacylglutathione hydrolase-like"/>
    <property type="match status" value="1"/>
</dbReference>
<dbReference type="PANTHER" id="PTHR23131">
    <property type="entry name" value="ENDORIBONUCLEASE LACTB2"/>
    <property type="match status" value="1"/>
</dbReference>
<evidence type="ECO:0000313" key="2">
    <source>
        <dbReference type="EMBL" id="MBP0482092.1"/>
    </source>
</evidence>
<dbReference type="AlphaFoldDB" id="A0A940MNM9"/>
<dbReference type="InterPro" id="IPR001279">
    <property type="entry name" value="Metallo-B-lactamas"/>
</dbReference>